<dbReference type="Proteomes" id="UP000677228">
    <property type="component" value="Unassembled WGS sequence"/>
</dbReference>
<evidence type="ECO:0000313" key="2">
    <source>
        <dbReference type="EMBL" id="CAF3770991.1"/>
    </source>
</evidence>
<evidence type="ECO:0000313" key="3">
    <source>
        <dbReference type="Proteomes" id="UP000677228"/>
    </source>
</evidence>
<evidence type="ECO:0000313" key="1">
    <source>
        <dbReference type="EMBL" id="CAF1001593.1"/>
    </source>
</evidence>
<reference evidence="1" key="1">
    <citation type="submission" date="2021-02" db="EMBL/GenBank/DDBJ databases">
        <authorList>
            <person name="Nowell W R."/>
        </authorList>
    </citation>
    <scope>NUCLEOTIDE SEQUENCE</scope>
</reference>
<dbReference type="EMBL" id="CAJNOK010006364">
    <property type="protein sequence ID" value="CAF1001593.1"/>
    <property type="molecule type" value="Genomic_DNA"/>
</dbReference>
<sequence>MTLILLAHRPIASNRCREQDKVLRYTEDVSRLERQITELLDKKEQNGGVFNQSDEQDYNKKCQQYFQLSVQLKTMRKELDN</sequence>
<dbReference type="EMBL" id="CAJOBA010006373">
    <property type="protein sequence ID" value="CAF3770991.1"/>
    <property type="molecule type" value="Genomic_DNA"/>
</dbReference>
<comment type="caution">
    <text evidence="1">The sequence shown here is derived from an EMBL/GenBank/DDBJ whole genome shotgun (WGS) entry which is preliminary data.</text>
</comment>
<protein>
    <submittedName>
        <fullName evidence="1">Uncharacterized protein</fullName>
    </submittedName>
</protein>
<dbReference type="Proteomes" id="UP000682733">
    <property type="component" value="Unassembled WGS sequence"/>
</dbReference>
<dbReference type="AlphaFoldDB" id="A0A8S2DYP9"/>
<proteinExistence type="predicted"/>
<organism evidence="1 3">
    <name type="scientific">Didymodactylos carnosus</name>
    <dbReference type="NCBI Taxonomy" id="1234261"/>
    <lineage>
        <taxon>Eukaryota</taxon>
        <taxon>Metazoa</taxon>
        <taxon>Spiralia</taxon>
        <taxon>Gnathifera</taxon>
        <taxon>Rotifera</taxon>
        <taxon>Eurotatoria</taxon>
        <taxon>Bdelloidea</taxon>
        <taxon>Philodinida</taxon>
        <taxon>Philodinidae</taxon>
        <taxon>Didymodactylos</taxon>
    </lineage>
</organism>
<gene>
    <name evidence="1" type="ORF">OVA965_LOCUS14587</name>
    <name evidence="2" type="ORF">TMI583_LOCUS14592</name>
</gene>
<accession>A0A8S2DYP9</accession>
<name>A0A8S2DYP9_9BILA</name>